<evidence type="ECO:0000313" key="4">
    <source>
        <dbReference type="EMBL" id="GMH53767.1"/>
    </source>
</evidence>
<keyword evidence="5" id="KW-1185">Reference proteome</keyword>
<dbReference type="AlphaFoldDB" id="A0A9W6ZM25"/>
<evidence type="ECO:0000256" key="2">
    <source>
        <dbReference type="SAM" id="Phobius"/>
    </source>
</evidence>
<name>A0A9W6ZM25_9STRA</name>
<dbReference type="Gene3D" id="3.40.50.1820">
    <property type="entry name" value="alpha/beta hydrolase"/>
    <property type="match status" value="1"/>
</dbReference>
<evidence type="ECO:0000259" key="3">
    <source>
        <dbReference type="Pfam" id="PF00561"/>
    </source>
</evidence>
<feature type="transmembrane region" description="Helical" evidence="2">
    <location>
        <begin position="122"/>
        <end position="141"/>
    </location>
</feature>
<accession>A0A9W6ZM25</accession>
<feature type="region of interest" description="Disordered" evidence="1">
    <location>
        <begin position="161"/>
        <end position="197"/>
    </location>
</feature>
<feature type="compositionally biased region" description="Low complexity" evidence="1">
    <location>
        <begin position="183"/>
        <end position="194"/>
    </location>
</feature>
<dbReference type="InterPro" id="IPR000073">
    <property type="entry name" value="AB_hydrolase_1"/>
</dbReference>
<feature type="domain" description="AB hydrolase-1" evidence="3">
    <location>
        <begin position="373"/>
        <end position="485"/>
    </location>
</feature>
<keyword evidence="2" id="KW-0812">Transmembrane</keyword>
<dbReference type="InterPro" id="IPR029058">
    <property type="entry name" value="AB_hydrolase_fold"/>
</dbReference>
<sequence>MPELIALPPKHSRSELRSQRRRELREKYPTALRMFRKFMKGIRAALGVITIILFATLQNGCVAFWHLLLYIWLGRVEKSYLREDMNDNSYKTLQWFLVFTCAALLSAWLAQMSAFAQGQRDTTYGGAIWIVITFVLIAALINLRDVYKSRMYWFLRKSGRSSRKNNNIHSPMVPAEEKDEENQNQNQNQQGSQNLGLDRQLSVSSDITMDEALQDDLDLDQDLDLDEENKEEDRNQNYCASPSQFTADSPPPPPPETMRPSYMPEPSSNNNVKFSENPPKVRMTIAEAAAREMMGNSTATSLCSKCKASCTILTTVLACIATMTQVANSSRYPPMGKLFDIGDPEYIYPTQNMYRERMMHIWCAGERTHPEQPVVLFEHGWMGSSLDWSMVRRYTKDYTRVCSYDRAGYGWSDRGPNPRTSFQIAAETELMLDKAEEYIWGSKRTPGKDKFVLCGHSMAGFQMRIFTDRNPDMVAGILFADAVNPDYVKGAGYGNRFPANPANYIGSWFLAPTVMPMVTSGIPAIMGVADDAENSDVKTEVDWFAYRYAFILSRSRWFEVANDEWVCWPEHAARTSDSKVLGANATLGDLPITVFVAMESAAFDSYHEGEALQDLSTDSRLHLLPNAEHGFIFNKEYSQELNSAIIELIERTNKTDTDN</sequence>
<feature type="compositionally biased region" description="Polar residues" evidence="1">
    <location>
        <begin position="236"/>
        <end position="247"/>
    </location>
</feature>
<feature type="transmembrane region" description="Helical" evidence="2">
    <location>
        <begin position="93"/>
        <end position="110"/>
    </location>
</feature>
<evidence type="ECO:0000256" key="1">
    <source>
        <dbReference type="SAM" id="MobiDB-lite"/>
    </source>
</evidence>
<protein>
    <recommendedName>
        <fullName evidence="3">AB hydrolase-1 domain-containing protein</fullName>
    </recommendedName>
</protein>
<keyword evidence="2" id="KW-0472">Membrane</keyword>
<gene>
    <name evidence="4" type="ORF">TrLO_g5375</name>
</gene>
<feature type="transmembrane region" description="Helical" evidence="2">
    <location>
        <begin position="44"/>
        <end position="73"/>
    </location>
</feature>
<organism evidence="4 5">
    <name type="scientific">Triparma laevis f. longispina</name>
    <dbReference type="NCBI Taxonomy" id="1714387"/>
    <lineage>
        <taxon>Eukaryota</taxon>
        <taxon>Sar</taxon>
        <taxon>Stramenopiles</taxon>
        <taxon>Ochrophyta</taxon>
        <taxon>Bolidophyceae</taxon>
        <taxon>Parmales</taxon>
        <taxon>Triparmaceae</taxon>
        <taxon>Triparma</taxon>
    </lineage>
</organism>
<feature type="region of interest" description="Disordered" evidence="1">
    <location>
        <begin position="228"/>
        <end position="276"/>
    </location>
</feature>
<dbReference type="GO" id="GO:0005783">
    <property type="term" value="C:endoplasmic reticulum"/>
    <property type="evidence" value="ECO:0007669"/>
    <property type="project" value="TreeGrafter"/>
</dbReference>
<comment type="caution">
    <text evidence="4">The sequence shown here is derived from an EMBL/GenBank/DDBJ whole genome shotgun (WGS) entry which is preliminary data.</text>
</comment>
<dbReference type="SUPFAM" id="SSF53474">
    <property type="entry name" value="alpha/beta-Hydrolases"/>
    <property type="match status" value="1"/>
</dbReference>
<keyword evidence="2" id="KW-1133">Transmembrane helix</keyword>
<dbReference type="InterPro" id="IPR052370">
    <property type="entry name" value="Meta-cleavage_hydrolase"/>
</dbReference>
<dbReference type="PANTHER" id="PTHR43139">
    <property type="entry name" value="SI:DKEY-122A22.2"/>
    <property type="match status" value="1"/>
</dbReference>
<dbReference type="Pfam" id="PF00561">
    <property type="entry name" value="Abhydrolase_1"/>
    <property type="match status" value="1"/>
</dbReference>
<reference evidence="5" key="1">
    <citation type="journal article" date="2023" name="Commun. Biol.">
        <title>Genome analysis of Parmales, the sister group of diatoms, reveals the evolutionary specialization of diatoms from phago-mixotrophs to photoautotrophs.</title>
        <authorList>
            <person name="Ban H."/>
            <person name="Sato S."/>
            <person name="Yoshikawa S."/>
            <person name="Yamada K."/>
            <person name="Nakamura Y."/>
            <person name="Ichinomiya M."/>
            <person name="Sato N."/>
            <person name="Blanc-Mathieu R."/>
            <person name="Endo H."/>
            <person name="Kuwata A."/>
            <person name="Ogata H."/>
        </authorList>
    </citation>
    <scope>NUCLEOTIDE SEQUENCE [LARGE SCALE GENOMIC DNA]</scope>
    <source>
        <strain evidence="5">NIES 3700</strain>
    </source>
</reference>
<dbReference type="PANTHER" id="PTHR43139:SF52">
    <property type="entry name" value="SI:DKEY-122A22.2"/>
    <property type="match status" value="1"/>
</dbReference>
<dbReference type="EMBL" id="BRXW01000428">
    <property type="protein sequence ID" value="GMH53767.1"/>
    <property type="molecule type" value="Genomic_DNA"/>
</dbReference>
<evidence type="ECO:0000313" key="5">
    <source>
        <dbReference type="Proteomes" id="UP001165122"/>
    </source>
</evidence>
<dbReference type="OrthoDB" id="294702at2759"/>
<proteinExistence type="predicted"/>
<dbReference type="Proteomes" id="UP001165122">
    <property type="component" value="Unassembled WGS sequence"/>
</dbReference>